<dbReference type="EMBL" id="AVOT02000062">
    <property type="protein sequence ID" value="MBW0460817.1"/>
    <property type="molecule type" value="Genomic_DNA"/>
</dbReference>
<protein>
    <submittedName>
        <fullName evidence="1">Uncharacterized protein</fullName>
    </submittedName>
</protein>
<comment type="caution">
    <text evidence="1">The sequence shown here is derived from an EMBL/GenBank/DDBJ whole genome shotgun (WGS) entry which is preliminary data.</text>
</comment>
<keyword evidence="2" id="KW-1185">Reference proteome</keyword>
<sequence>MNWLPHHPLLISTSGKWLSLGQDMLPLPPTHLRNHPSLGFHTLMICLQPRHGISSLTHPYAFTPPPCPNYMPLMLPLMLSHPHLIFSTAYYAHTPAALSQYSSDTATPCPPSPILMLLHPCRLPCLQRFHPMSAPTHPYASAPLLLTMLTLP</sequence>
<accession>A0A9Q3B926</accession>
<reference evidence="1" key="1">
    <citation type="submission" date="2021-03" db="EMBL/GenBank/DDBJ databases">
        <title>Draft genome sequence of rust myrtle Austropuccinia psidii MF-1, a brazilian biotype.</title>
        <authorList>
            <person name="Quecine M.C."/>
            <person name="Pachon D.M.R."/>
            <person name="Bonatelli M.L."/>
            <person name="Correr F.H."/>
            <person name="Franceschini L.M."/>
            <person name="Leite T.F."/>
            <person name="Margarido G.R.A."/>
            <person name="Almeida C.A."/>
            <person name="Ferrarezi J.A."/>
            <person name="Labate C.A."/>
        </authorList>
    </citation>
    <scope>NUCLEOTIDE SEQUENCE</scope>
    <source>
        <strain evidence="1">MF-1</strain>
    </source>
</reference>
<dbReference type="AlphaFoldDB" id="A0A9Q3B926"/>
<dbReference type="Proteomes" id="UP000765509">
    <property type="component" value="Unassembled WGS sequence"/>
</dbReference>
<evidence type="ECO:0000313" key="1">
    <source>
        <dbReference type="EMBL" id="MBW0460817.1"/>
    </source>
</evidence>
<proteinExistence type="predicted"/>
<gene>
    <name evidence="1" type="ORF">O181_000532</name>
</gene>
<organism evidence="1 2">
    <name type="scientific">Austropuccinia psidii MF-1</name>
    <dbReference type="NCBI Taxonomy" id="1389203"/>
    <lineage>
        <taxon>Eukaryota</taxon>
        <taxon>Fungi</taxon>
        <taxon>Dikarya</taxon>
        <taxon>Basidiomycota</taxon>
        <taxon>Pucciniomycotina</taxon>
        <taxon>Pucciniomycetes</taxon>
        <taxon>Pucciniales</taxon>
        <taxon>Sphaerophragmiaceae</taxon>
        <taxon>Austropuccinia</taxon>
    </lineage>
</organism>
<name>A0A9Q3B926_9BASI</name>
<evidence type="ECO:0000313" key="2">
    <source>
        <dbReference type="Proteomes" id="UP000765509"/>
    </source>
</evidence>